<feature type="domain" description="HTH araC/xylS-type" evidence="11">
    <location>
        <begin position="254"/>
        <end position="351"/>
    </location>
</feature>
<dbReference type="RefSeq" id="WP_186900768.1">
    <property type="nucleotide sequence ID" value="NZ_JACOOT010000004.1"/>
</dbReference>
<comment type="caution">
    <text evidence="13">The sequence shown here is derived from an EMBL/GenBank/DDBJ whole genome shotgun (WGS) entry which is preliminary data.</text>
</comment>
<dbReference type="Proteomes" id="UP000652847">
    <property type="component" value="Unassembled WGS sequence"/>
</dbReference>
<dbReference type="InterPro" id="IPR011006">
    <property type="entry name" value="CheY-like_superfamily"/>
</dbReference>
<comment type="function">
    <text evidence="9">May play the central regulatory role in sporulation. It may be an element of the effector pathway responsible for the activation of sporulation genes in response to nutritional stress. Spo0A may act in concert with spo0H (a sigma factor) to control the expression of some genes that are critical to the sporulation process.</text>
</comment>
<dbReference type="PROSITE" id="PS50110">
    <property type="entry name" value="RESPONSE_REGULATORY"/>
    <property type="match status" value="1"/>
</dbReference>
<keyword evidence="3" id="KW-0963">Cytoplasm</keyword>
<dbReference type="PANTHER" id="PTHR42713">
    <property type="entry name" value="HISTIDINE KINASE-RELATED"/>
    <property type="match status" value="1"/>
</dbReference>
<dbReference type="GO" id="GO:0003700">
    <property type="term" value="F:DNA-binding transcription factor activity"/>
    <property type="evidence" value="ECO:0007669"/>
    <property type="project" value="InterPro"/>
</dbReference>
<evidence type="ECO:0000256" key="6">
    <source>
        <dbReference type="ARBA" id="ARBA00023015"/>
    </source>
</evidence>
<dbReference type="SUPFAM" id="SSF46689">
    <property type="entry name" value="Homeodomain-like"/>
    <property type="match status" value="2"/>
</dbReference>
<dbReference type="InterPro" id="IPR051552">
    <property type="entry name" value="HptR"/>
</dbReference>
<evidence type="ECO:0000256" key="4">
    <source>
        <dbReference type="ARBA" id="ARBA00022553"/>
    </source>
</evidence>
<accession>A0A8I0DQK6</accession>
<dbReference type="EMBL" id="JACOOT010000004">
    <property type="protein sequence ID" value="MBC5649898.1"/>
    <property type="molecule type" value="Genomic_DNA"/>
</dbReference>
<evidence type="ECO:0000259" key="12">
    <source>
        <dbReference type="PROSITE" id="PS50110"/>
    </source>
</evidence>
<dbReference type="AlphaFoldDB" id="A0A8I0DQK6"/>
<keyword evidence="6" id="KW-0805">Transcription regulation</keyword>
<evidence type="ECO:0000256" key="1">
    <source>
        <dbReference type="ARBA" id="ARBA00004496"/>
    </source>
</evidence>
<dbReference type="Pfam" id="PF00072">
    <property type="entry name" value="Response_reg"/>
    <property type="match status" value="1"/>
</dbReference>
<dbReference type="InterPro" id="IPR018060">
    <property type="entry name" value="HTH_AraC"/>
</dbReference>
<comment type="subcellular location">
    <subcellularLocation>
        <location evidence="1">Cytoplasm</location>
    </subcellularLocation>
</comment>
<dbReference type="GO" id="GO:0043565">
    <property type="term" value="F:sequence-specific DNA binding"/>
    <property type="evidence" value="ECO:0007669"/>
    <property type="project" value="InterPro"/>
</dbReference>
<evidence type="ECO:0000256" key="8">
    <source>
        <dbReference type="ARBA" id="ARBA00023163"/>
    </source>
</evidence>
<evidence type="ECO:0000256" key="7">
    <source>
        <dbReference type="ARBA" id="ARBA00023125"/>
    </source>
</evidence>
<keyword evidence="5" id="KW-0902">Two-component regulatory system</keyword>
<evidence type="ECO:0000256" key="5">
    <source>
        <dbReference type="ARBA" id="ARBA00023012"/>
    </source>
</evidence>
<keyword evidence="7" id="KW-0238">DNA-binding</keyword>
<feature type="modified residue" description="4-aspartylphosphate" evidence="10">
    <location>
        <position position="55"/>
    </location>
</feature>
<reference evidence="13 14" key="1">
    <citation type="submission" date="2020-08" db="EMBL/GenBank/DDBJ databases">
        <title>Genome public.</title>
        <authorList>
            <person name="Liu C."/>
            <person name="Sun Q."/>
        </authorList>
    </citation>
    <scope>NUCLEOTIDE SEQUENCE [LARGE SCALE GENOMIC DNA]</scope>
    <source>
        <strain evidence="13 14">BX17</strain>
    </source>
</reference>
<dbReference type="GO" id="GO:0000160">
    <property type="term" value="P:phosphorelay signal transduction system"/>
    <property type="evidence" value="ECO:0007669"/>
    <property type="project" value="UniProtKB-KW"/>
</dbReference>
<dbReference type="InterPro" id="IPR020449">
    <property type="entry name" value="Tscrpt_reg_AraC-type_HTH"/>
</dbReference>
<keyword evidence="14" id="KW-1185">Reference proteome</keyword>
<dbReference type="GO" id="GO:0005737">
    <property type="term" value="C:cytoplasm"/>
    <property type="evidence" value="ECO:0007669"/>
    <property type="project" value="UniProtKB-SubCell"/>
</dbReference>
<protein>
    <recommendedName>
        <fullName evidence="2">Stage 0 sporulation protein A homolog</fullName>
    </recommendedName>
</protein>
<sequence length="357" mass="40862">MYRLVVIDDEYIVVQGIKALLSRLKLDYEVVGAAYDGIQGLEVIRNEKPDVVITDIRIPGLDGLSVIETAKDECPDTNFIVISGYSEFAYAQRALTLGVKDYIDKPVTAEKLKNALARVESGWAKTRYEDDKKAQANREKFQELDKIFEDGVRSITRGDAGSFREYSRQAIACLKELYPDEQDFRREFYKHLCVLSDVLIESQKQVERGSLVSFQEMEKCETMEQIQAYGEGVLSDINKHLTADQTGSRHRVILELLTYLDEHYNLDIGLSELADRVGMSTAYLSVLFKTEVGTSYVKYLTDLRIKKAKKLLQDGYKVHEVSELVGYNNYRYFCDIFKKHEGMTPNEYKGNVWNPEG</sequence>
<keyword evidence="8" id="KW-0804">Transcription</keyword>
<dbReference type="CDD" id="cd17536">
    <property type="entry name" value="REC_YesN-like"/>
    <property type="match status" value="1"/>
</dbReference>
<dbReference type="InterPro" id="IPR009057">
    <property type="entry name" value="Homeodomain-like_sf"/>
</dbReference>
<evidence type="ECO:0000256" key="2">
    <source>
        <dbReference type="ARBA" id="ARBA00018672"/>
    </source>
</evidence>
<name>A0A8I0DQK6_9FIRM</name>
<feature type="domain" description="Response regulatory" evidence="12">
    <location>
        <begin position="3"/>
        <end position="120"/>
    </location>
</feature>
<dbReference type="PRINTS" id="PR00032">
    <property type="entry name" value="HTHARAC"/>
</dbReference>
<keyword evidence="4 10" id="KW-0597">Phosphoprotein</keyword>
<dbReference type="InterPro" id="IPR001789">
    <property type="entry name" value="Sig_transdc_resp-reg_receiver"/>
</dbReference>
<dbReference type="PROSITE" id="PS01124">
    <property type="entry name" value="HTH_ARAC_FAMILY_2"/>
    <property type="match status" value="1"/>
</dbReference>
<dbReference type="SMART" id="SM00448">
    <property type="entry name" value="REC"/>
    <property type="match status" value="1"/>
</dbReference>
<evidence type="ECO:0000259" key="11">
    <source>
        <dbReference type="PROSITE" id="PS01124"/>
    </source>
</evidence>
<proteinExistence type="predicted"/>
<dbReference type="Gene3D" id="1.10.10.60">
    <property type="entry name" value="Homeodomain-like"/>
    <property type="match status" value="2"/>
</dbReference>
<organism evidence="13 14">
    <name type="scientific">Blautia segnis</name>
    <dbReference type="NCBI Taxonomy" id="2763030"/>
    <lineage>
        <taxon>Bacteria</taxon>
        <taxon>Bacillati</taxon>
        <taxon>Bacillota</taxon>
        <taxon>Clostridia</taxon>
        <taxon>Lachnospirales</taxon>
        <taxon>Lachnospiraceae</taxon>
        <taxon>Blautia</taxon>
    </lineage>
</organism>
<dbReference type="InterPro" id="IPR018062">
    <property type="entry name" value="HTH_AraC-typ_CS"/>
</dbReference>
<evidence type="ECO:0000256" key="3">
    <source>
        <dbReference type="ARBA" id="ARBA00022490"/>
    </source>
</evidence>
<dbReference type="Pfam" id="PF12833">
    <property type="entry name" value="HTH_18"/>
    <property type="match status" value="1"/>
</dbReference>
<evidence type="ECO:0000313" key="13">
    <source>
        <dbReference type="EMBL" id="MBC5649898.1"/>
    </source>
</evidence>
<dbReference type="PANTHER" id="PTHR42713:SF3">
    <property type="entry name" value="TRANSCRIPTIONAL REGULATORY PROTEIN HPTR"/>
    <property type="match status" value="1"/>
</dbReference>
<evidence type="ECO:0000256" key="9">
    <source>
        <dbReference type="ARBA" id="ARBA00024867"/>
    </source>
</evidence>
<dbReference type="PROSITE" id="PS00041">
    <property type="entry name" value="HTH_ARAC_FAMILY_1"/>
    <property type="match status" value="1"/>
</dbReference>
<evidence type="ECO:0000256" key="10">
    <source>
        <dbReference type="PROSITE-ProRule" id="PRU00169"/>
    </source>
</evidence>
<dbReference type="Gene3D" id="3.40.50.2300">
    <property type="match status" value="1"/>
</dbReference>
<gene>
    <name evidence="13" type="ORF">H8S54_01860</name>
</gene>
<dbReference type="SMART" id="SM00342">
    <property type="entry name" value="HTH_ARAC"/>
    <property type="match status" value="1"/>
</dbReference>
<evidence type="ECO:0000313" key="14">
    <source>
        <dbReference type="Proteomes" id="UP000652847"/>
    </source>
</evidence>
<dbReference type="SUPFAM" id="SSF52172">
    <property type="entry name" value="CheY-like"/>
    <property type="match status" value="1"/>
</dbReference>